<dbReference type="EMBL" id="CANI01000039">
    <property type="protein sequence ID" value="CCM78726.1"/>
    <property type="molecule type" value="Genomic_DNA"/>
</dbReference>
<evidence type="ECO:0000313" key="1">
    <source>
        <dbReference type="EMBL" id="CCM78726.1"/>
    </source>
</evidence>
<accession>K0PQ58</accession>
<evidence type="ECO:0000313" key="2">
    <source>
        <dbReference type="Proteomes" id="UP000009319"/>
    </source>
</evidence>
<reference evidence="1 2" key="1">
    <citation type="journal article" date="2013" name="Genome Announc.">
        <title>Draft Genome Sequence of Rhizobium mesoamericanum STM3625, a Nitrogen-Fixing Symbiont of Mimosa pudica Isolated in French Guiana (South America).</title>
        <authorList>
            <person name="Moulin L."/>
            <person name="Mornico D."/>
            <person name="Melkonian R."/>
            <person name="Klonowska A."/>
        </authorList>
    </citation>
    <scope>NUCLEOTIDE SEQUENCE [LARGE SCALE GENOMIC DNA]</scope>
    <source>
        <strain evidence="1 2">STM3625</strain>
    </source>
</reference>
<dbReference type="STRING" id="1211777.BN77_p11417"/>
<dbReference type="HOGENOM" id="CLU_3029296_0_0_5"/>
<organism evidence="1 2">
    <name type="scientific">Rhizobium mesoamericanum STM3625</name>
    <dbReference type="NCBI Taxonomy" id="1211777"/>
    <lineage>
        <taxon>Bacteria</taxon>
        <taxon>Pseudomonadati</taxon>
        <taxon>Pseudomonadota</taxon>
        <taxon>Alphaproteobacteria</taxon>
        <taxon>Hyphomicrobiales</taxon>
        <taxon>Rhizobiaceae</taxon>
        <taxon>Rhizobium/Agrobacterium group</taxon>
        <taxon>Rhizobium</taxon>
    </lineage>
</organism>
<sequence length="55" mass="6093">MRAANQRQTYVAIAELAPVHKAPFDRILVVQSKIEGIPLVTVDRAVLQFPGLMGY</sequence>
<evidence type="ECO:0008006" key="3">
    <source>
        <dbReference type="Google" id="ProtNLM"/>
    </source>
</evidence>
<gene>
    <name evidence="1" type="ORF">BN77_p11417</name>
</gene>
<protein>
    <recommendedName>
        <fullName evidence="3">PilT protein domain protein</fullName>
    </recommendedName>
</protein>
<dbReference type="Proteomes" id="UP000009319">
    <property type="component" value="Unassembled WGS sequence"/>
</dbReference>
<keyword evidence="2" id="KW-1185">Reference proteome</keyword>
<comment type="caution">
    <text evidence="1">The sequence shown here is derived from an EMBL/GenBank/DDBJ whole genome shotgun (WGS) entry which is preliminary data.</text>
</comment>
<dbReference type="AlphaFoldDB" id="K0PQ58"/>
<proteinExistence type="predicted"/>
<name>K0PQ58_9HYPH</name>